<evidence type="ECO:0000256" key="6">
    <source>
        <dbReference type="ARBA" id="ARBA00022989"/>
    </source>
</evidence>
<evidence type="ECO:0000256" key="7">
    <source>
        <dbReference type="ARBA" id="ARBA00023136"/>
    </source>
</evidence>
<feature type="transmembrane region" description="Helical" evidence="9">
    <location>
        <begin position="372"/>
        <end position="394"/>
    </location>
</feature>
<keyword evidence="5 9" id="KW-0812">Transmembrane</keyword>
<feature type="transmembrane region" description="Helical" evidence="9">
    <location>
        <begin position="70"/>
        <end position="91"/>
    </location>
</feature>
<feature type="transmembrane region" description="Helical" evidence="9">
    <location>
        <begin position="162"/>
        <end position="185"/>
    </location>
</feature>
<keyword evidence="11" id="KW-1185">Reference proteome</keyword>
<dbReference type="Pfam" id="PF02028">
    <property type="entry name" value="BCCT"/>
    <property type="match status" value="1"/>
</dbReference>
<name>A0ABP4TQI7_9MICO</name>
<keyword evidence="6 9" id="KW-1133">Transmembrane helix</keyword>
<feature type="compositionally biased region" description="Basic and acidic residues" evidence="8">
    <location>
        <begin position="622"/>
        <end position="638"/>
    </location>
</feature>
<evidence type="ECO:0000313" key="10">
    <source>
        <dbReference type="EMBL" id="GAA1691918.1"/>
    </source>
</evidence>
<evidence type="ECO:0000256" key="9">
    <source>
        <dbReference type="SAM" id="Phobius"/>
    </source>
</evidence>
<accession>A0ABP4TQI7</accession>
<feature type="region of interest" description="Disordered" evidence="8">
    <location>
        <begin position="590"/>
        <end position="644"/>
    </location>
</feature>
<dbReference type="Proteomes" id="UP001501690">
    <property type="component" value="Unassembled WGS sequence"/>
</dbReference>
<evidence type="ECO:0000256" key="3">
    <source>
        <dbReference type="ARBA" id="ARBA00022448"/>
    </source>
</evidence>
<sequence length="644" mass="68379">MNDPALGRGIHPALIPGIGVEHTGRKFSTNVAVFVTAGVLVLGVVIWALVAPENLSAVGGYLLAWETQGFGWLFSALAIVVLGFMLVVGYGRTGGIRLGADDEKPEFSTTSWVAMLFSAGMGIGLLFYGPLEPLSFFVDPPPGFSAAPETVNAMKDSLAQTIFHWGPFAWGFYALVGGAIAYGAYRRGRAPLISGIFEPLFGRRVDGWAGGVIDVFAIIVTLFGTAVSLGIGILQIGRGIEVIGGIDEVSEGLLIALLAILTGLFVLSAVSGVKRGIRALSNINMALAGLLALFVFVVGPTLLIVTMIPSGLMTFFTDLGVMLSRNGLQSDAAASFMASWTTYYWAWWISWSPFVGIFIAKISRGRTLREFVTVVILVPSSVCFVWFTILGSTAMDQQMQGDGVADVSQPEDVLFAMLGNLPLPLLTSIVAMISIIVYFVTSADSASIVMGSMSQRGKPEPSMWVTITWGLLLGAVGGSLLLAGGSTALGGLQSMMIVTSLPFAVIMIGMMVAWGKELRTDPYMLRRKFAQAAIAQGVRQGIAEHGDDFVFESTEVDAGEGAGAWLDTEDPELTEWYTTATQEISVVTAEDVERTLEPGHIQPKGPDRPDHRASGDAATVAERPRGHGEGRSGKRDQDGGDPVP</sequence>
<feature type="transmembrane region" description="Helical" evidence="9">
    <location>
        <begin position="343"/>
        <end position="360"/>
    </location>
</feature>
<feature type="transmembrane region" description="Helical" evidence="9">
    <location>
        <begin position="112"/>
        <end position="131"/>
    </location>
</feature>
<gene>
    <name evidence="10" type="ORF">GCM10009808_06250</name>
</gene>
<evidence type="ECO:0000256" key="4">
    <source>
        <dbReference type="ARBA" id="ARBA00022475"/>
    </source>
</evidence>
<evidence type="ECO:0000256" key="1">
    <source>
        <dbReference type="ARBA" id="ARBA00004651"/>
    </source>
</evidence>
<dbReference type="PANTHER" id="PTHR30047:SF7">
    <property type="entry name" value="HIGH-AFFINITY CHOLINE TRANSPORT PROTEIN"/>
    <property type="match status" value="1"/>
</dbReference>
<dbReference type="NCBIfam" id="TIGR00842">
    <property type="entry name" value="bcct"/>
    <property type="match status" value="1"/>
</dbReference>
<evidence type="ECO:0000256" key="2">
    <source>
        <dbReference type="ARBA" id="ARBA00005658"/>
    </source>
</evidence>
<evidence type="ECO:0000256" key="8">
    <source>
        <dbReference type="SAM" id="MobiDB-lite"/>
    </source>
</evidence>
<organism evidence="10 11">
    <name type="scientific">Microbacterium sediminicola</name>
    <dbReference type="NCBI Taxonomy" id="415210"/>
    <lineage>
        <taxon>Bacteria</taxon>
        <taxon>Bacillati</taxon>
        <taxon>Actinomycetota</taxon>
        <taxon>Actinomycetes</taxon>
        <taxon>Micrococcales</taxon>
        <taxon>Microbacteriaceae</taxon>
        <taxon>Microbacterium</taxon>
    </lineage>
</organism>
<feature type="transmembrane region" description="Helical" evidence="9">
    <location>
        <begin position="414"/>
        <end position="441"/>
    </location>
</feature>
<comment type="caution">
    <text evidence="10">The sequence shown here is derived from an EMBL/GenBank/DDBJ whole genome shotgun (WGS) entry which is preliminary data.</text>
</comment>
<keyword evidence="3" id="KW-0813">Transport</keyword>
<protein>
    <submittedName>
        <fullName evidence="10">BCCT family transporter</fullName>
    </submittedName>
</protein>
<keyword evidence="7 9" id="KW-0472">Membrane</keyword>
<evidence type="ECO:0000256" key="5">
    <source>
        <dbReference type="ARBA" id="ARBA00022692"/>
    </source>
</evidence>
<feature type="transmembrane region" description="Helical" evidence="9">
    <location>
        <begin position="253"/>
        <end position="273"/>
    </location>
</feature>
<comment type="similarity">
    <text evidence="2">Belongs to the BCCT transporter (TC 2.A.15) family.</text>
</comment>
<dbReference type="InterPro" id="IPR000060">
    <property type="entry name" value="BCCT_transptr"/>
</dbReference>
<feature type="transmembrane region" description="Helical" evidence="9">
    <location>
        <begin position="31"/>
        <end position="50"/>
    </location>
</feature>
<feature type="transmembrane region" description="Helical" evidence="9">
    <location>
        <begin position="205"/>
        <end position="233"/>
    </location>
</feature>
<feature type="transmembrane region" description="Helical" evidence="9">
    <location>
        <begin position="285"/>
        <end position="308"/>
    </location>
</feature>
<feature type="transmembrane region" description="Helical" evidence="9">
    <location>
        <begin position="495"/>
        <end position="514"/>
    </location>
</feature>
<reference evidence="11" key="1">
    <citation type="journal article" date="2019" name="Int. J. Syst. Evol. Microbiol.">
        <title>The Global Catalogue of Microorganisms (GCM) 10K type strain sequencing project: providing services to taxonomists for standard genome sequencing and annotation.</title>
        <authorList>
            <consortium name="The Broad Institute Genomics Platform"/>
            <consortium name="The Broad Institute Genome Sequencing Center for Infectious Disease"/>
            <person name="Wu L."/>
            <person name="Ma J."/>
        </authorList>
    </citation>
    <scope>NUCLEOTIDE SEQUENCE [LARGE SCALE GENOMIC DNA]</scope>
    <source>
        <strain evidence="11">JCM 15577</strain>
    </source>
</reference>
<dbReference type="PANTHER" id="PTHR30047">
    <property type="entry name" value="HIGH-AFFINITY CHOLINE TRANSPORT PROTEIN-RELATED"/>
    <property type="match status" value="1"/>
</dbReference>
<dbReference type="EMBL" id="BAAAPL010000001">
    <property type="protein sequence ID" value="GAA1691918.1"/>
    <property type="molecule type" value="Genomic_DNA"/>
</dbReference>
<comment type="subcellular location">
    <subcellularLocation>
        <location evidence="1">Cell membrane</location>
        <topology evidence="1">Multi-pass membrane protein</topology>
    </subcellularLocation>
</comment>
<keyword evidence="4" id="KW-1003">Cell membrane</keyword>
<feature type="transmembrane region" description="Helical" evidence="9">
    <location>
        <begin position="462"/>
        <end position="483"/>
    </location>
</feature>
<evidence type="ECO:0000313" key="11">
    <source>
        <dbReference type="Proteomes" id="UP001501690"/>
    </source>
</evidence>
<proteinExistence type="inferred from homology"/>
<feature type="compositionally biased region" description="Basic and acidic residues" evidence="8">
    <location>
        <begin position="605"/>
        <end position="614"/>
    </location>
</feature>